<accession>A0A381ZVN0</accession>
<name>A0A381ZVN0_9ZZZZ</name>
<protein>
    <submittedName>
        <fullName evidence="1">Uncharacterized protein</fullName>
    </submittedName>
</protein>
<feature type="non-terminal residue" evidence="1">
    <location>
        <position position="32"/>
    </location>
</feature>
<dbReference type="AlphaFoldDB" id="A0A381ZVN0"/>
<sequence>MGTRPTAVAGTWYPEAPRRLRDTLDRHLASAE</sequence>
<dbReference type="EMBL" id="UINC01022854">
    <property type="protein sequence ID" value="SVA93335.1"/>
    <property type="molecule type" value="Genomic_DNA"/>
</dbReference>
<reference evidence="1" key="1">
    <citation type="submission" date="2018-05" db="EMBL/GenBank/DDBJ databases">
        <authorList>
            <person name="Lanie J.A."/>
            <person name="Ng W.-L."/>
            <person name="Kazmierczak K.M."/>
            <person name="Andrzejewski T.M."/>
            <person name="Davidsen T.M."/>
            <person name="Wayne K.J."/>
            <person name="Tettelin H."/>
            <person name="Glass J.I."/>
            <person name="Rusch D."/>
            <person name="Podicherti R."/>
            <person name="Tsui H.-C.T."/>
            <person name="Winkler M.E."/>
        </authorList>
    </citation>
    <scope>NUCLEOTIDE SEQUENCE</scope>
</reference>
<organism evidence="1">
    <name type="scientific">marine metagenome</name>
    <dbReference type="NCBI Taxonomy" id="408172"/>
    <lineage>
        <taxon>unclassified sequences</taxon>
        <taxon>metagenomes</taxon>
        <taxon>ecological metagenomes</taxon>
    </lineage>
</organism>
<gene>
    <name evidence="1" type="ORF">METZ01_LOCUS146189</name>
</gene>
<evidence type="ECO:0000313" key="1">
    <source>
        <dbReference type="EMBL" id="SVA93335.1"/>
    </source>
</evidence>
<proteinExistence type="predicted"/>